<sequence length="174" mass="20324">MSGIQLDEHDLINDENEEIASEEEEELFDSDDSEEHFHIQDVRFDPHKPVIEGIANCIRSKFELAKPSWKKFHNLLGICGLKNSRSQVHESNAKLYNQLQEERRQNKFMRRQNEDMRKKLSDTNKKLDALMKHVRYPVSSNAQPSSPKDSESSESDENNGSDNLNDEEFRYLVD</sequence>
<organism evidence="3 4">
    <name type="scientific">Datura stramonium</name>
    <name type="common">Jimsonweed</name>
    <name type="synonym">Common thornapple</name>
    <dbReference type="NCBI Taxonomy" id="4076"/>
    <lineage>
        <taxon>Eukaryota</taxon>
        <taxon>Viridiplantae</taxon>
        <taxon>Streptophyta</taxon>
        <taxon>Embryophyta</taxon>
        <taxon>Tracheophyta</taxon>
        <taxon>Spermatophyta</taxon>
        <taxon>Magnoliopsida</taxon>
        <taxon>eudicotyledons</taxon>
        <taxon>Gunneridae</taxon>
        <taxon>Pentapetalae</taxon>
        <taxon>asterids</taxon>
        <taxon>lamiids</taxon>
        <taxon>Solanales</taxon>
        <taxon>Solanaceae</taxon>
        <taxon>Solanoideae</taxon>
        <taxon>Datureae</taxon>
        <taxon>Datura</taxon>
    </lineage>
</organism>
<reference evidence="3 4" key="1">
    <citation type="journal article" date="2021" name="BMC Genomics">
        <title>Datura genome reveals duplications of psychoactive alkaloid biosynthetic genes and high mutation rate following tissue culture.</title>
        <authorList>
            <person name="Rajewski A."/>
            <person name="Carter-House D."/>
            <person name="Stajich J."/>
            <person name="Litt A."/>
        </authorList>
    </citation>
    <scope>NUCLEOTIDE SEQUENCE [LARGE SCALE GENOMIC DNA]</scope>
    <source>
        <strain evidence="3">AR-01</strain>
    </source>
</reference>
<evidence type="ECO:0000313" key="4">
    <source>
        <dbReference type="Proteomes" id="UP000823775"/>
    </source>
</evidence>
<gene>
    <name evidence="3" type="ORF">HAX54_022727</name>
</gene>
<feature type="region of interest" description="Disordered" evidence="2">
    <location>
        <begin position="1"/>
        <end position="34"/>
    </location>
</feature>
<protein>
    <submittedName>
        <fullName evidence="3">Uncharacterized protein</fullName>
    </submittedName>
</protein>
<proteinExistence type="predicted"/>
<evidence type="ECO:0000313" key="3">
    <source>
        <dbReference type="EMBL" id="MCD9638637.1"/>
    </source>
</evidence>
<keyword evidence="4" id="KW-1185">Reference proteome</keyword>
<comment type="caution">
    <text evidence="3">The sequence shown here is derived from an EMBL/GenBank/DDBJ whole genome shotgun (WGS) entry which is preliminary data.</text>
</comment>
<accession>A0ABS8UWB4</accession>
<dbReference type="Proteomes" id="UP000823775">
    <property type="component" value="Unassembled WGS sequence"/>
</dbReference>
<dbReference type="EMBL" id="JACEIK010002746">
    <property type="protein sequence ID" value="MCD9638637.1"/>
    <property type="molecule type" value="Genomic_DNA"/>
</dbReference>
<feature type="compositionally biased region" description="Polar residues" evidence="2">
    <location>
        <begin position="138"/>
        <end position="147"/>
    </location>
</feature>
<feature type="compositionally biased region" description="Basic and acidic residues" evidence="2">
    <location>
        <begin position="1"/>
        <end position="12"/>
    </location>
</feature>
<name>A0ABS8UWB4_DATST</name>
<evidence type="ECO:0000256" key="2">
    <source>
        <dbReference type="SAM" id="MobiDB-lite"/>
    </source>
</evidence>
<feature type="compositionally biased region" description="Acidic residues" evidence="2">
    <location>
        <begin position="13"/>
        <end position="34"/>
    </location>
</feature>
<feature type="coiled-coil region" evidence="1">
    <location>
        <begin position="92"/>
        <end position="133"/>
    </location>
</feature>
<feature type="region of interest" description="Disordered" evidence="2">
    <location>
        <begin position="134"/>
        <end position="174"/>
    </location>
</feature>
<evidence type="ECO:0000256" key="1">
    <source>
        <dbReference type="SAM" id="Coils"/>
    </source>
</evidence>
<keyword evidence="1" id="KW-0175">Coiled coil</keyword>